<evidence type="ECO:0000256" key="1">
    <source>
        <dbReference type="ARBA" id="ARBA00008542"/>
    </source>
</evidence>
<gene>
    <name evidence="3" type="ORF">SAMN05216289_11453</name>
</gene>
<dbReference type="AlphaFoldDB" id="A0A1I4Y472"/>
<dbReference type="EMBL" id="FOVF01000014">
    <property type="protein sequence ID" value="SFN32300.1"/>
    <property type="molecule type" value="Genomic_DNA"/>
</dbReference>
<keyword evidence="3" id="KW-0378">Hydrolase</keyword>
<sequence>MNTKIQGKKVAILATHGFEESELTSPRDALKEAGATVEIVSPESGELQAFRHLEKGVKVSVDKPLTGAKAEDYDAIVLPGGLFNPDQLRVNADALKFVQAFVKAGKPVAAICHGPWILADAGALKGRKVTSVPTIRKDIENAGASWVDEAVVVDNGIVTSRTPKDLDAFNAKLIEEIAEGRHERRAA</sequence>
<dbReference type="CDD" id="cd03134">
    <property type="entry name" value="GATase1_PfpI_like"/>
    <property type="match status" value="1"/>
</dbReference>
<evidence type="ECO:0000313" key="3">
    <source>
        <dbReference type="EMBL" id="SFN32300.1"/>
    </source>
</evidence>
<comment type="similarity">
    <text evidence="1">Belongs to the peptidase C56 family.</text>
</comment>
<dbReference type="STRING" id="578942.SAMN05216289_11453"/>
<name>A0A1I4Y472_9GAMM</name>
<protein>
    <submittedName>
        <fullName evidence="3">Protease I</fullName>
    </submittedName>
</protein>
<dbReference type="Pfam" id="PF01965">
    <property type="entry name" value="DJ-1_PfpI"/>
    <property type="match status" value="1"/>
</dbReference>
<keyword evidence="4" id="KW-1185">Reference proteome</keyword>
<dbReference type="GO" id="GO:0006508">
    <property type="term" value="P:proteolysis"/>
    <property type="evidence" value="ECO:0007669"/>
    <property type="project" value="UniProtKB-KW"/>
</dbReference>
<reference evidence="3 4" key="1">
    <citation type="submission" date="2016-10" db="EMBL/GenBank/DDBJ databases">
        <authorList>
            <person name="de Groot N.N."/>
        </authorList>
    </citation>
    <scope>NUCLEOTIDE SEQUENCE [LARGE SCALE GENOMIC DNA]</scope>
    <source>
        <strain evidence="3 4">CGMCC 1.7659</strain>
    </source>
</reference>
<evidence type="ECO:0000313" key="4">
    <source>
        <dbReference type="Proteomes" id="UP000198575"/>
    </source>
</evidence>
<dbReference type="PANTHER" id="PTHR42733">
    <property type="entry name" value="DJ-1 PROTEIN"/>
    <property type="match status" value="1"/>
</dbReference>
<keyword evidence="3" id="KW-0645">Protease</keyword>
<dbReference type="InterPro" id="IPR002818">
    <property type="entry name" value="DJ-1/PfpI"/>
</dbReference>
<dbReference type="PROSITE" id="PS51276">
    <property type="entry name" value="PEPTIDASE_C56_PFPI"/>
    <property type="match status" value="1"/>
</dbReference>
<dbReference type="Gene3D" id="3.40.50.880">
    <property type="match status" value="1"/>
</dbReference>
<dbReference type="InterPro" id="IPR029062">
    <property type="entry name" value="Class_I_gatase-like"/>
</dbReference>
<dbReference type="Proteomes" id="UP000198575">
    <property type="component" value="Unassembled WGS sequence"/>
</dbReference>
<dbReference type="GO" id="GO:0008233">
    <property type="term" value="F:peptidase activity"/>
    <property type="evidence" value="ECO:0007669"/>
    <property type="project" value="UniProtKB-KW"/>
</dbReference>
<evidence type="ECO:0000259" key="2">
    <source>
        <dbReference type="Pfam" id="PF01965"/>
    </source>
</evidence>
<dbReference type="RefSeq" id="WP_092407897.1">
    <property type="nucleotide sequence ID" value="NZ_FOVF01000014.1"/>
</dbReference>
<dbReference type="InterPro" id="IPR006286">
    <property type="entry name" value="C56_PfpI-like"/>
</dbReference>
<organism evidence="3 4">
    <name type="scientific">Dokdonella immobilis</name>
    <dbReference type="NCBI Taxonomy" id="578942"/>
    <lineage>
        <taxon>Bacteria</taxon>
        <taxon>Pseudomonadati</taxon>
        <taxon>Pseudomonadota</taxon>
        <taxon>Gammaproteobacteria</taxon>
        <taxon>Lysobacterales</taxon>
        <taxon>Rhodanobacteraceae</taxon>
        <taxon>Dokdonella</taxon>
    </lineage>
</organism>
<proteinExistence type="inferred from homology"/>
<accession>A0A1I4Y472</accession>
<dbReference type="OrthoDB" id="9792284at2"/>
<dbReference type="PANTHER" id="PTHR42733:SF12">
    <property type="entry name" value="PROTEINASE"/>
    <property type="match status" value="1"/>
</dbReference>
<feature type="domain" description="DJ-1/PfpI" evidence="2">
    <location>
        <begin position="8"/>
        <end position="176"/>
    </location>
</feature>
<dbReference type="NCBIfam" id="TIGR01382">
    <property type="entry name" value="PfpI"/>
    <property type="match status" value="1"/>
</dbReference>
<dbReference type="SUPFAM" id="SSF52317">
    <property type="entry name" value="Class I glutamine amidotransferase-like"/>
    <property type="match status" value="1"/>
</dbReference>